<comment type="caution">
    <text evidence="2">The sequence shown here is derived from an EMBL/GenBank/DDBJ whole genome shotgun (WGS) entry which is preliminary data.</text>
</comment>
<dbReference type="GO" id="GO:0009264">
    <property type="term" value="P:deoxyribonucleotide catabolic process"/>
    <property type="evidence" value="ECO:0007669"/>
    <property type="project" value="InterPro"/>
</dbReference>
<dbReference type="InterPro" id="IPR023214">
    <property type="entry name" value="HAD_sf"/>
</dbReference>
<reference evidence="2 3" key="1">
    <citation type="submission" date="2019-02" db="EMBL/GenBank/DDBJ databases">
        <title>Genome sequencing of the rare red list fungi Phlebia centrifuga.</title>
        <authorList>
            <person name="Buettner E."/>
            <person name="Kellner H."/>
        </authorList>
    </citation>
    <scope>NUCLEOTIDE SEQUENCE [LARGE SCALE GENOMIC DNA]</scope>
    <source>
        <strain evidence="2 3">DSM 108282</strain>
    </source>
</reference>
<organism evidence="2 3">
    <name type="scientific">Hermanssonia centrifuga</name>
    <dbReference type="NCBI Taxonomy" id="98765"/>
    <lineage>
        <taxon>Eukaryota</taxon>
        <taxon>Fungi</taxon>
        <taxon>Dikarya</taxon>
        <taxon>Basidiomycota</taxon>
        <taxon>Agaricomycotina</taxon>
        <taxon>Agaricomycetes</taxon>
        <taxon>Polyporales</taxon>
        <taxon>Meruliaceae</taxon>
        <taxon>Hermanssonia</taxon>
    </lineage>
</organism>
<dbReference type="InterPro" id="IPR007528">
    <property type="entry name" value="RINT1_Tip20"/>
</dbReference>
<dbReference type="GO" id="GO:0060628">
    <property type="term" value="P:regulation of ER to Golgi vesicle-mediated transport"/>
    <property type="evidence" value="ECO:0007669"/>
    <property type="project" value="TreeGrafter"/>
</dbReference>
<dbReference type="Pfam" id="PF04437">
    <property type="entry name" value="RINT1_TIP1"/>
    <property type="match status" value="1"/>
</dbReference>
<dbReference type="PANTHER" id="PTHR13520:SF0">
    <property type="entry name" value="RAD50-INTERACTING PROTEIN 1"/>
    <property type="match status" value="1"/>
</dbReference>
<dbReference type="EMBL" id="SGPJ01000118">
    <property type="protein sequence ID" value="THG98463.1"/>
    <property type="molecule type" value="Genomic_DNA"/>
</dbReference>
<feature type="active site" description="Nucleophile" evidence="1">
    <location>
        <position position="47"/>
    </location>
</feature>
<dbReference type="GO" id="GO:0006888">
    <property type="term" value="P:endoplasmic reticulum to Golgi vesicle-mediated transport"/>
    <property type="evidence" value="ECO:0007669"/>
    <property type="project" value="InterPro"/>
</dbReference>
<name>A0A4S4KJS2_9APHY</name>
<protein>
    <submittedName>
        <fullName evidence="2">Uncharacterized protein</fullName>
    </submittedName>
</protein>
<dbReference type="GO" id="GO:0008253">
    <property type="term" value="F:5'-nucleotidase activity"/>
    <property type="evidence" value="ECO:0007669"/>
    <property type="project" value="InterPro"/>
</dbReference>
<dbReference type="Pfam" id="PF06941">
    <property type="entry name" value="NT5C"/>
    <property type="match status" value="1"/>
</dbReference>
<dbReference type="InterPro" id="IPR042042">
    <property type="entry name" value="Tip20p_domB"/>
</dbReference>
<gene>
    <name evidence="2" type="ORF">EW026_g3740</name>
</gene>
<accession>A0A4S4KJS2</accession>
<dbReference type="Gene3D" id="3.40.50.1000">
    <property type="entry name" value="HAD superfamily/HAD-like"/>
    <property type="match status" value="1"/>
</dbReference>
<evidence type="ECO:0000256" key="1">
    <source>
        <dbReference type="PIRSR" id="PIRSR610708-1"/>
    </source>
</evidence>
<dbReference type="Proteomes" id="UP000309038">
    <property type="component" value="Unassembled WGS sequence"/>
</dbReference>
<feature type="active site" description="Proton donor" evidence="1">
    <location>
        <position position="49"/>
    </location>
</feature>
<sequence>MSAAQSDLALKQLRGSSGTNTPRHLAAPGSSLDAILTESDKPLIAVDMDDVLSQTNQAVANWHNDAYGTNLTLDHFYYYYYWKNPGWGTPDETFRKVEEFYATDYLDKALPVEGAKEGLQKLRDLGFRMVVVTARQRRELDRSMRWLETHFSGVFEDMICTGQSQETLAEKSEVLTKLSKADVCLKLKAKVLIDDSLENALKCALHPQPTPVLLFGNNAWNQRESKYGDMKEEVSFEERLKKEGGREFWKEENVKIPEGVPLTRVTDWTGVVQWVEAALQEDELSFLSQELVSSLSGPESRPTLLEDIETLHRNLKELNSVKAYIQVIAQALQFKGSAVTCAQSSVSAFDSIAQYEELQQFIASVSEACSEAGDAAGQQKLHLVAFLEDIGGQTWLDIKAVFISSLLEAAEKIQWPLPVDYLAATVDDRKAFEAAFYDLLKLQSIGEKLHASTPYMKSEKDGLYPLQALVQSISLRFKYHFEGTRQTNRLDKPEWYFTHVLNASHEHRAFMENIVQRLLSSTEYRHIIAWREFTYLLLPLLHRKLRRTVPALVPHPPILAHTIYQALSFDSALREEGFEIRGTSATASKGKDGKQEEKEQKWEGVSEVILGRREWFEAWMEGERVFAMDQYMEIISAQDAWLIIDDTGDDDESVIDRELKPTNSARRVKALVEQVTDRYSPLPQFVHRTRFMIVVQLPILESYHARISSSLDAFETLSSTFMRAVPGALGSDPARPGDPKRLTSGVDGVQRLCKALVSAKYLAVAMEAWGEDLFFLELWSEINRKAALRSRAEAAVSLPDPKGAEDDVPEGTIFEELVVQYGKLVGRAEEMIVHTVCSEVESSLRAHLISGNSTWAINTGWQC</sequence>
<proteinExistence type="predicted"/>
<evidence type="ECO:0000313" key="2">
    <source>
        <dbReference type="EMBL" id="THG98463.1"/>
    </source>
</evidence>
<dbReference type="InterPro" id="IPR010708">
    <property type="entry name" value="5'(3')-deoxyribonucleotidase"/>
</dbReference>
<dbReference type="InterPro" id="IPR036412">
    <property type="entry name" value="HAD-like_sf"/>
</dbReference>
<dbReference type="GO" id="GO:0006890">
    <property type="term" value="P:retrograde vesicle-mediated transport, Golgi to endoplasmic reticulum"/>
    <property type="evidence" value="ECO:0007669"/>
    <property type="project" value="InterPro"/>
</dbReference>
<dbReference type="GO" id="GO:0070939">
    <property type="term" value="C:Dsl1/NZR complex"/>
    <property type="evidence" value="ECO:0007669"/>
    <property type="project" value="InterPro"/>
</dbReference>
<dbReference type="SUPFAM" id="SSF56784">
    <property type="entry name" value="HAD-like"/>
    <property type="match status" value="1"/>
</dbReference>
<keyword evidence="3" id="KW-1185">Reference proteome</keyword>
<dbReference type="Gene3D" id="1.20.58.1420">
    <property type="entry name" value="Dsl1p vesicle tethering complex, Tip20p subunit, domain B"/>
    <property type="match status" value="1"/>
</dbReference>
<dbReference type="PANTHER" id="PTHR13520">
    <property type="entry name" value="RAD50-INTERACTING PROTEIN 1 RINT-1"/>
    <property type="match status" value="1"/>
</dbReference>
<evidence type="ECO:0000313" key="3">
    <source>
        <dbReference type="Proteomes" id="UP000309038"/>
    </source>
</evidence>
<dbReference type="PROSITE" id="PS51386">
    <property type="entry name" value="RINT1_TIP20"/>
    <property type="match status" value="1"/>
</dbReference>
<dbReference type="AlphaFoldDB" id="A0A4S4KJS2"/>